<organism evidence="5 6">
    <name type="scientific">Streptomyces lutosisoli</name>
    <dbReference type="NCBI Taxonomy" id="2665721"/>
    <lineage>
        <taxon>Bacteria</taxon>
        <taxon>Bacillati</taxon>
        <taxon>Actinomycetota</taxon>
        <taxon>Actinomycetes</taxon>
        <taxon>Kitasatosporales</taxon>
        <taxon>Streptomycetaceae</taxon>
        <taxon>Streptomyces</taxon>
    </lineage>
</organism>
<feature type="compositionally biased region" description="Low complexity" evidence="4">
    <location>
        <begin position="113"/>
        <end position="160"/>
    </location>
</feature>
<protein>
    <submittedName>
        <fullName evidence="5">SpvB/TcaC N-terminal domain-containing protein</fullName>
    </submittedName>
</protein>
<evidence type="ECO:0000256" key="2">
    <source>
        <dbReference type="ARBA" id="ARBA00022525"/>
    </source>
</evidence>
<comment type="caution">
    <text evidence="5">The sequence shown here is derived from an EMBL/GenBank/DDBJ whole genome shotgun (WGS) entry which is preliminary data.</text>
</comment>
<name>A0ABW2W0K4_9ACTN</name>
<keyword evidence="3" id="KW-0843">Virulence</keyword>
<keyword evidence="2" id="KW-0964">Secreted</keyword>
<proteinExistence type="predicted"/>
<evidence type="ECO:0000313" key="6">
    <source>
        <dbReference type="Proteomes" id="UP001596957"/>
    </source>
</evidence>
<evidence type="ECO:0000313" key="5">
    <source>
        <dbReference type="EMBL" id="MFD0289712.1"/>
    </source>
</evidence>
<accession>A0ABW2W0K4</accession>
<sequence length="1403" mass="150618">MLSTMSVVSPGEAAAAEDSIPVVPSQSLGTVPTQQAEEVGKALPAPEWPTAGEATVDLSQAAPGDPGAVTPSPSATSSQGTEVADVVEVAPLPEGDGAVAQLASARLTDDDASPSTGPGPSDSPEAATSPTPETSVTSSPEPSDSASASAEPADDPVSPDQVDVRVLDRADVAPAGGVGLGLQVTRSDGVATPGQVQVSIDYSGFKYAYGGEFASRLRLVKLPACALETPDAEGCTSREFVPVDNDTTAGTLTATVVAEPDDSGLSSQLTSGSGASVYAVTSTSSSDQGDYRASSLSPTGSWDVATGSGAFTYSVPVELPKPAMGSAPSLAMTYNSQSVDGRTSATNNQASWVGMGWDLSVAFIERRYRNCTEDGLSTIGDMCWDSPNTAKEPDGAVYVINLNGVSSQLVQDGTGTGSYHVQDDPGWRVQHLTGGHGADDEYWVISSQDGHRYYFGWGRSERTSDATSSVFTVPVVGNNTGEPCHDQFPEPCTQAWRWNLDRVVDAKEVEAVYFYDKETNYYRSVANTDKARPYTAGGYLRDIQYGWASQITGSKPTGRVELTHVGRCVERMTDADPLRSEPGPCPSISDKPSSYPDVPVDLLCDGSSADYYCAGKTYYPTFFTKDMLWDIKTSVLETDGSGWDLVQQYQTKHGLPNPDGSIGKTLWLDYVQRKTYGSGTDIVLPVINFNGIDLDNQVGDKELNFRRIDTIHGDLGATTTVSYGSPNACSSADYPTQSSNTQDCYWQEWTPEGATDSTTGWFKKFLVTKVTVDPTVTSNQDGAPEMTTSYDYQGGAGWRFTNDPLTPDSDETWSDWRGYQRVEVTTGTGAVKHSTFHWLYRGLDGDRTDKDDSSKTRSVSVTDGEGTSYTDSAWLQGNAIETSQRDDTGDSHERVFHKYWVHTTATYDGLPDARFVRETEATTSTKISTGWRDHVVQNEFDDVDTANKYGLPSRVDDQGEKGVSDNRCTTFGRAYNEALFDGSSIQRWMVVVDETRHYNTADTGCEGRKAAGSQGANQDGYTTTFYDNAASVDANNPVDGNPTELRTYASSGSTDFLRVKHGYDNAGRMVWIEDGKTNRTTTTYSPDDNWPVDGITTATPDPDGFASSRGPLTSTVWLSRFWGVPYQTKDANGKFTKITLDAAGRNIEVWKPTETGSSPSMKISYSIPTSTIGGVPDSVDGYPSVGTQTLQSGNSYLPAYSYADGMGRALETQAPVPDEHDPNHRQVTVTRYDTAGNVTGTSAVFRNSGLLGIGGPANPAVKDLPSYTDLTVDWAGRTTTSRILVGNGTDSVFSMYGSSTVVYHGDYSTLIPAVEAPTDTYTDVYGQTSKVVEHNGSSAYTTQYTYTDTGQLQQISDPRGNNTNYTYNWAGERVTTDDPDAGKSSTEYDQNGQIAKKPLSFRA</sequence>
<dbReference type="NCBIfam" id="TIGR01643">
    <property type="entry name" value="YD_repeat_2x"/>
    <property type="match status" value="1"/>
</dbReference>
<evidence type="ECO:0000256" key="3">
    <source>
        <dbReference type="ARBA" id="ARBA00023026"/>
    </source>
</evidence>
<feature type="compositionally biased region" description="Polar residues" evidence="4">
    <location>
        <begin position="71"/>
        <end position="81"/>
    </location>
</feature>
<feature type="region of interest" description="Disordered" evidence="4">
    <location>
        <begin position="848"/>
        <end position="867"/>
    </location>
</feature>
<feature type="region of interest" description="Disordered" evidence="4">
    <location>
        <begin position="1"/>
        <end position="82"/>
    </location>
</feature>
<feature type="region of interest" description="Disordered" evidence="4">
    <location>
        <begin position="107"/>
        <end position="160"/>
    </location>
</feature>
<feature type="compositionally biased region" description="Polar residues" evidence="4">
    <location>
        <begin position="856"/>
        <end position="867"/>
    </location>
</feature>
<reference evidence="6" key="1">
    <citation type="journal article" date="2019" name="Int. J. Syst. Evol. Microbiol.">
        <title>The Global Catalogue of Microorganisms (GCM) 10K type strain sequencing project: providing services to taxonomists for standard genome sequencing and annotation.</title>
        <authorList>
            <consortium name="The Broad Institute Genomics Platform"/>
            <consortium name="The Broad Institute Genome Sequencing Center for Infectious Disease"/>
            <person name="Wu L."/>
            <person name="Ma J."/>
        </authorList>
    </citation>
    <scope>NUCLEOTIDE SEQUENCE [LARGE SCALE GENOMIC DNA]</scope>
    <source>
        <strain evidence="6">CGMCC 4.7198</strain>
    </source>
</reference>
<dbReference type="RefSeq" id="WP_381263553.1">
    <property type="nucleotide sequence ID" value="NZ_JBHTBI010000080.1"/>
</dbReference>
<comment type="subcellular location">
    <subcellularLocation>
        <location evidence="1">Secreted</location>
    </subcellularLocation>
</comment>
<dbReference type="Gene3D" id="2.180.10.10">
    <property type="entry name" value="RHS repeat-associated core"/>
    <property type="match status" value="1"/>
</dbReference>
<gene>
    <name evidence="5" type="ORF">ACFQZP_50665</name>
</gene>
<dbReference type="InterPro" id="IPR006530">
    <property type="entry name" value="YD"/>
</dbReference>
<dbReference type="EMBL" id="JBHTEC010000011">
    <property type="protein sequence ID" value="MFD0289712.1"/>
    <property type="molecule type" value="Genomic_DNA"/>
</dbReference>
<feature type="compositionally biased region" description="Polar residues" evidence="4">
    <location>
        <begin position="24"/>
        <end position="36"/>
    </location>
</feature>
<dbReference type="Proteomes" id="UP001596957">
    <property type="component" value="Unassembled WGS sequence"/>
</dbReference>
<evidence type="ECO:0000256" key="1">
    <source>
        <dbReference type="ARBA" id="ARBA00004613"/>
    </source>
</evidence>
<evidence type="ECO:0000256" key="4">
    <source>
        <dbReference type="SAM" id="MobiDB-lite"/>
    </source>
</evidence>
<dbReference type="InterPro" id="IPR003284">
    <property type="entry name" value="Sal_SpvB"/>
</dbReference>
<feature type="compositionally biased region" description="Polar residues" evidence="4">
    <location>
        <begin position="1383"/>
        <end position="1393"/>
    </location>
</feature>
<feature type="region of interest" description="Disordered" evidence="4">
    <location>
        <begin position="1371"/>
        <end position="1403"/>
    </location>
</feature>
<dbReference type="Pfam" id="PF03534">
    <property type="entry name" value="SpvB"/>
    <property type="match status" value="1"/>
</dbReference>
<keyword evidence="6" id="KW-1185">Reference proteome</keyword>